<dbReference type="Proteomes" id="UP001150581">
    <property type="component" value="Unassembled WGS sequence"/>
</dbReference>
<organism evidence="1 2">
    <name type="scientific">Kickxella alabastrina</name>
    <dbReference type="NCBI Taxonomy" id="61397"/>
    <lineage>
        <taxon>Eukaryota</taxon>
        <taxon>Fungi</taxon>
        <taxon>Fungi incertae sedis</taxon>
        <taxon>Zoopagomycota</taxon>
        <taxon>Kickxellomycotina</taxon>
        <taxon>Kickxellomycetes</taxon>
        <taxon>Kickxellales</taxon>
        <taxon>Kickxellaceae</taxon>
        <taxon>Kickxella</taxon>
    </lineage>
</organism>
<protein>
    <submittedName>
        <fullName evidence="1">Uncharacterized protein</fullName>
    </submittedName>
</protein>
<evidence type="ECO:0000313" key="1">
    <source>
        <dbReference type="EMBL" id="KAJ1894784.1"/>
    </source>
</evidence>
<dbReference type="EMBL" id="JANBPG010000647">
    <property type="protein sequence ID" value="KAJ1894784.1"/>
    <property type="molecule type" value="Genomic_DNA"/>
</dbReference>
<comment type="caution">
    <text evidence="1">The sequence shown here is derived from an EMBL/GenBank/DDBJ whole genome shotgun (WGS) entry which is preliminary data.</text>
</comment>
<accession>A0ACC1II72</accession>
<reference evidence="1" key="1">
    <citation type="submission" date="2022-07" db="EMBL/GenBank/DDBJ databases">
        <title>Phylogenomic reconstructions and comparative analyses of Kickxellomycotina fungi.</title>
        <authorList>
            <person name="Reynolds N.K."/>
            <person name="Stajich J.E."/>
            <person name="Barry K."/>
            <person name="Grigoriev I.V."/>
            <person name="Crous P."/>
            <person name="Smith M.E."/>
        </authorList>
    </citation>
    <scope>NUCLEOTIDE SEQUENCE</scope>
    <source>
        <strain evidence="1">Benny 63K</strain>
    </source>
</reference>
<keyword evidence="2" id="KW-1185">Reference proteome</keyword>
<gene>
    <name evidence="1" type="ORF">LPJ66_004976</name>
</gene>
<evidence type="ECO:0000313" key="2">
    <source>
        <dbReference type="Proteomes" id="UP001150581"/>
    </source>
</evidence>
<proteinExistence type="predicted"/>
<name>A0ACC1II72_9FUNG</name>
<sequence>MLVKTCILVSIAATASIVAAAGPGSPATSATPAAAHADKPATLAAAHADKPASAAHPNSNPSPNTQKKRNPSAEAHASAADSDNAPRVPRDAPSRPTKGRKRRTLRSSGLNSNDIDIEVKMTWCNDNTNFCNNVCLNKTWGAPINDGCDATNLKWHCTCGNGKNPDPDVYTFPVMHYRCQYEVYQCQNNCATGDIRCTQECQGDRNCTAPNDPNAGKLALPESDDREDDRPMGGLDKQDVGISDPINFFSAASSVISAGGYMALTALVASSLHMFGLP</sequence>